<dbReference type="AlphaFoldDB" id="X1STB5"/>
<evidence type="ECO:0000313" key="1">
    <source>
        <dbReference type="EMBL" id="GAI82381.1"/>
    </source>
</evidence>
<proteinExistence type="predicted"/>
<organism evidence="1">
    <name type="scientific">marine sediment metagenome</name>
    <dbReference type="NCBI Taxonomy" id="412755"/>
    <lineage>
        <taxon>unclassified sequences</taxon>
        <taxon>metagenomes</taxon>
        <taxon>ecological metagenomes</taxon>
    </lineage>
</organism>
<dbReference type="EMBL" id="BARW01013669">
    <property type="protein sequence ID" value="GAI82381.1"/>
    <property type="molecule type" value="Genomic_DNA"/>
</dbReference>
<sequence length="96" mass="10525">MQETIIGYEAPPGRPSYIGQLAEVAVGAYTEIEEIIAPVQAASGDLVTVEVRVKNLYTGTIYIATTGRYDSVDILPTEDYAIVDPGATRSFYFFFH</sequence>
<comment type="caution">
    <text evidence="1">The sequence shown here is derived from an EMBL/GenBank/DDBJ whole genome shotgun (WGS) entry which is preliminary data.</text>
</comment>
<accession>X1STB5</accession>
<protein>
    <submittedName>
        <fullName evidence="1">Uncharacterized protein</fullName>
    </submittedName>
</protein>
<name>X1STB5_9ZZZZ</name>
<feature type="non-terminal residue" evidence="1">
    <location>
        <position position="96"/>
    </location>
</feature>
<reference evidence="1" key="1">
    <citation type="journal article" date="2014" name="Front. Microbiol.">
        <title>High frequency of phylogenetically diverse reductive dehalogenase-homologous genes in deep subseafloor sedimentary metagenomes.</title>
        <authorList>
            <person name="Kawai M."/>
            <person name="Futagami T."/>
            <person name="Toyoda A."/>
            <person name="Takaki Y."/>
            <person name="Nishi S."/>
            <person name="Hori S."/>
            <person name="Arai W."/>
            <person name="Tsubouchi T."/>
            <person name="Morono Y."/>
            <person name="Uchiyama I."/>
            <person name="Ito T."/>
            <person name="Fujiyama A."/>
            <person name="Inagaki F."/>
            <person name="Takami H."/>
        </authorList>
    </citation>
    <scope>NUCLEOTIDE SEQUENCE</scope>
    <source>
        <strain evidence="1">Expedition CK06-06</strain>
    </source>
</reference>
<gene>
    <name evidence="1" type="ORF">S12H4_24876</name>
</gene>